<accession>A0A0D6PG99</accession>
<comment type="caution">
    <text evidence="1">The sequence shown here is derived from an EMBL/GenBank/DDBJ whole genome shotgun (WGS) entry which is preliminary data.</text>
</comment>
<dbReference type="Proteomes" id="UP000032668">
    <property type="component" value="Unassembled WGS sequence"/>
</dbReference>
<name>A0A0D6PG99_9PROT</name>
<evidence type="ECO:0000313" key="2">
    <source>
        <dbReference type="Proteomes" id="UP000032668"/>
    </source>
</evidence>
<proteinExistence type="predicted"/>
<organism evidence="1 2">
    <name type="scientific">Acidocella aminolytica 101 = DSM 11237</name>
    <dbReference type="NCBI Taxonomy" id="1120923"/>
    <lineage>
        <taxon>Bacteria</taxon>
        <taxon>Pseudomonadati</taxon>
        <taxon>Pseudomonadota</taxon>
        <taxon>Alphaproteobacteria</taxon>
        <taxon>Acetobacterales</taxon>
        <taxon>Acidocellaceae</taxon>
        <taxon>Acidocella</taxon>
    </lineage>
</organism>
<dbReference type="STRING" id="1120923.SAMN02746095_00739"/>
<evidence type="ECO:0000313" key="1">
    <source>
        <dbReference type="EMBL" id="GAN80667.1"/>
    </source>
</evidence>
<sequence>MGLARDAARGADRNFVTVLAERAAGFAVLAPLLALYRLVNPLPTASGQVFPGMPG</sequence>
<dbReference type="EMBL" id="BANC01000054">
    <property type="protein sequence ID" value="GAN80667.1"/>
    <property type="molecule type" value="Genomic_DNA"/>
</dbReference>
<dbReference type="RefSeq" id="WP_158320114.1">
    <property type="nucleotide sequence ID" value="NZ_BANC01000054.1"/>
</dbReference>
<protein>
    <submittedName>
        <fullName evidence="1">Uncharacterized protein</fullName>
    </submittedName>
</protein>
<reference evidence="1 2" key="1">
    <citation type="submission" date="2012-11" db="EMBL/GenBank/DDBJ databases">
        <title>Whole genome sequence of Acidocella aminolytica 101 = DSM 11237.</title>
        <authorList>
            <person name="Azuma Y."/>
            <person name="Higashiura N."/>
            <person name="Hirakawa H."/>
            <person name="Matsushita K."/>
        </authorList>
    </citation>
    <scope>NUCLEOTIDE SEQUENCE [LARGE SCALE GENOMIC DNA]</scope>
    <source>
        <strain evidence="2">101 / DSM 11237</strain>
    </source>
</reference>
<keyword evidence="2" id="KW-1185">Reference proteome</keyword>
<dbReference type="AlphaFoldDB" id="A0A0D6PG99"/>
<gene>
    <name evidence="1" type="ORF">Aam_055_047</name>
</gene>